<proteinExistence type="predicted"/>
<comment type="caution">
    <text evidence="1">The sequence shown here is derived from an EMBL/GenBank/DDBJ whole genome shotgun (WGS) entry which is preliminary data.</text>
</comment>
<gene>
    <name evidence="1" type="ORF">LCGC14_0705740</name>
</gene>
<sequence>MKKGLNKKYRVEKVDGSPIDPKAVYFVMRVDTDIHARKAILAYAESIREDDPVLAMDLEKLAGSAG</sequence>
<protein>
    <submittedName>
        <fullName evidence="1">Uncharacterized protein</fullName>
    </submittedName>
</protein>
<dbReference type="EMBL" id="LAZR01001528">
    <property type="protein sequence ID" value="KKN43193.1"/>
    <property type="molecule type" value="Genomic_DNA"/>
</dbReference>
<reference evidence="1" key="1">
    <citation type="journal article" date="2015" name="Nature">
        <title>Complex archaea that bridge the gap between prokaryotes and eukaryotes.</title>
        <authorList>
            <person name="Spang A."/>
            <person name="Saw J.H."/>
            <person name="Jorgensen S.L."/>
            <person name="Zaremba-Niedzwiedzka K."/>
            <person name="Martijn J."/>
            <person name="Lind A.E."/>
            <person name="van Eijk R."/>
            <person name="Schleper C."/>
            <person name="Guy L."/>
            <person name="Ettema T.J."/>
        </authorList>
    </citation>
    <scope>NUCLEOTIDE SEQUENCE</scope>
</reference>
<accession>A0A0F9TP57</accession>
<name>A0A0F9TP57_9ZZZZ</name>
<organism evidence="1">
    <name type="scientific">marine sediment metagenome</name>
    <dbReference type="NCBI Taxonomy" id="412755"/>
    <lineage>
        <taxon>unclassified sequences</taxon>
        <taxon>metagenomes</taxon>
        <taxon>ecological metagenomes</taxon>
    </lineage>
</organism>
<evidence type="ECO:0000313" key="1">
    <source>
        <dbReference type="EMBL" id="KKN43193.1"/>
    </source>
</evidence>
<dbReference type="AlphaFoldDB" id="A0A0F9TP57"/>